<dbReference type="InterPro" id="IPR016181">
    <property type="entry name" value="Acyl_CoA_acyltransferase"/>
</dbReference>
<dbReference type="CDD" id="cd04301">
    <property type="entry name" value="NAT_SF"/>
    <property type="match status" value="1"/>
</dbReference>
<organism evidence="2 3">
    <name type="scientific">Candidatus Blautia stercorigallinarum</name>
    <dbReference type="NCBI Taxonomy" id="2838501"/>
    <lineage>
        <taxon>Bacteria</taxon>
        <taxon>Bacillati</taxon>
        <taxon>Bacillota</taxon>
        <taxon>Clostridia</taxon>
        <taxon>Lachnospirales</taxon>
        <taxon>Lachnospiraceae</taxon>
        <taxon>Blautia</taxon>
    </lineage>
</organism>
<dbReference type="PROSITE" id="PS51186">
    <property type="entry name" value="GNAT"/>
    <property type="match status" value="1"/>
</dbReference>
<name>A0A9D1PEX9_9FIRM</name>
<dbReference type="AlphaFoldDB" id="A0A9D1PEX9"/>
<evidence type="ECO:0000313" key="2">
    <source>
        <dbReference type="EMBL" id="HIV39982.1"/>
    </source>
</evidence>
<reference evidence="2" key="1">
    <citation type="journal article" date="2021" name="PeerJ">
        <title>Extensive microbial diversity within the chicken gut microbiome revealed by metagenomics and culture.</title>
        <authorList>
            <person name="Gilroy R."/>
            <person name="Ravi A."/>
            <person name="Getino M."/>
            <person name="Pursley I."/>
            <person name="Horton D.L."/>
            <person name="Alikhan N.F."/>
            <person name="Baker D."/>
            <person name="Gharbi K."/>
            <person name="Hall N."/>
            <person name="Watson M."/>
            <person name="Adriaenssens E.M."/>
            <person name="Foster-Nyarko E."/>
            <person name="Jarju S."/>
            <person name="Secka A."/>
            <person name="Antonio M."/>
            <person name="Oren A."/>
            <person name="Chaudhuri R.R."/>
            <person name="La Ragione R."/>
            <person name="Hildebrand F."/>
            <person name="Pallen M.J."/>
        </authorList>
    </citation>
    <scope>NUCLEOTIDE SEQUENCE</scope>
    <source>
        <strain evidence="2">CHK195-9823</strain>
    </source>
</reference>
<dbReference type="InterPro" id="IPR000182">
    <property type="entry name" value="GNAT_dom"/>
</dbReference>
<sequence>MRVESSIYEIKGKELILRNPEESDAERLLSYLKTTSRETPYLIREPEEITLTLEEEKEFIKRQNNSEHKLLLIGMLNGKHVGNCSLMRMDLKRYQHRAVMAIALYQKYTGLGIGRIMIEKIFSIAKAQGIEQIELEVAASNQKAVALYKKLGFETFGTFPDNMKYKDGTYEAAHWMMKKL</sequence>
<dbReference type="Gene3D" id="3.40.630.30">
    <property type="match status" value="1"/>
</dbReference>
<feature type="domain" description="N-acetyltransferase" evidence="1">
    <location>
        <begin position="15"/>
        <end position="180"/>
    </location>
</feature>
<dbReference type="PANTHER" id="PTHR43415:SF3">
    <property type="entry name" value="GNAT-FAMILY ACETYLTRANSFERASE"/>
    <property type="match status" value="1"/>
</dbReference>
<dbReference type="Pfam" id="PF00583">
    <property type="entry name" value="Acetyltransf_1"/>
    <property type="match status" value="1"/>
</dbReference>
<comment type="caution">
    <text evidence="2">The sequence shown here is derived from an EMBL/GenBank/DDBJ whole genome shotgun (WGS) entry which is preliminary data.</text>
</comment>
<dbReference type="GO" id="GO:0016747">
    <property type="term" value="F:acyltransferase activity, transferring groups other than amino-acyl groups"/>
    <property type="evidence" value="ECO:0007669"/>
    <property type="project" value="InterPro"/>
</dbReference>
<evidence type="ECO:0000259" key="1">
    <source>
        <dbReference type="PROSITE" id="PS51186"/>
    </source>
</evidence>
<dbReference type="EMBL" id="DXIQ01000092">
    <property type="protein sequence ID" value="HIV39982.1"/>
    <property type="molecule type" value="Genomic_DNA"/>
</dbReference>
<accession>A0A9D1PEX9</accession>
<reference evidence="2" key="2">
    <citation type="submission" date="2021-04" db="EMBL/GenBank/DDBJ databases">
        <authorList>
            <person name="Gilroy R."/>
        </authorList>
    </citation>
    <scope>NUCLEOTIDE SEQUENCE</scope>
    <source>
        <strain evidence="2">CHK195-9823</strain>
    </source>
</reference>
<evidence type="ECO:0000313" key="3">
    <source>
        <dbReference type="Proteomes" id="UP000886814"/>
    </source>
</evidence>
<dbReference type="PANTHER" id="PTHR43415">
    <property type="entry name" value="SPERMIDINE N(1)-ACETYLTRANSFERASE"/>
    <property type="match status" value="1"/>
</dbReference>
<proteinExistence type="predicted"/>
<dbReference type="SUPFAM" id="SSF55729">
    <property type="entry name" value="Acyl-CoA N-acyltransferases (Nat)"/>
    <property type="match status" value="1"/>
</dbReference>
<dbReference type="Proteomes" id="UP000886814">
    <property type="component" value="Unassembled WGS sequence"/>
</dbReference>
<protein>
    <submittedName>
        <fullName evidence="2">GNAT family N-acetyltransferase</fullName>
    </submittedName>
</protein>
<gene>
    <name evidence="2" type="ORF">H9747_13480</name>
</gene>